<reference evidence="1" key="1">
    <citation type="submission" date="2022-04" db="EMBL/GenBank/DDBJ databases">
        <title>Genome of the entomopathogenic fungus Entomophthora muscae.</title>
        <authorList>
            <person name="Elya C."/>
            <person name="Lovett B.R."/>
            <person name="Lee E."/>
            <person name="Macias A.M."/>
            <person name="Hajek A.E."/>
            <person name="De Bivort B.L."/>
            <person name="Kasson M.T."/>
            <person name="De Fine Licht H.H."/>
            <person name="Stajich J.E."/>
        </authorList>
    </citation>
    <scope>NUCLEOTIDE SEQUENCE</scope>
    <source>
        <strain evidence="1">Berkeley</strain>
    </source>
</reference>
<dbReference type="Proteomes" id="UP001165960">
    <property type="component" value="Unassembled WGS sequence"/>
</dbReference>
<comment type="caution">
    <text evidence="1">The sequence shown here is derived from an EMBL/GenBank/DDBJ whole genome shotgun (WGS) entry which is preliminary data.</text>
</comment>
<organism evidence="1 2">
    <name type="scientific">Entomophthora muscae</name>
    <dbReference type="NCBI Taxonomy" id="34485"/>
    <lineage>
        <taxon>Eukaryota</taxon>
        <taxon>Fungi</taxon>
        <taxon>Fungi incertae sedis</taxon>
        <taxon>Zoopagomycota</taxon>
        <taxon>Entomophthoromycotina</taxon>
        <taxon>Entomophthoromycetes</taxon>
        <taxon>Entomophthorales</taxon>
        <taxon>Entomophthoraceae</taxon>
        <taxon>Entomophthora</taxon>
    </lineage>
</organism>
<keyword evidence="2" id="KW-1185">Reference proteome</keyword>
<protein>
    <submittedName>
        <fullName evidence="1">Pre-rRNA processing, variant 2</fullName>
    </submittedName>
</protein>
<name>A0ACC2SSD3_9FUNG</name>
<proteinExistence type="predicted"/>
<sequence>MATIPIKSLDDLDMILSSCPKLSGPYEKSFYLSLIREFNSILMFISFQEDFAISDPAAQEQVCEFLIDSPFFTANLDLFQAHLRQCACTVQPDNDLYGCLWLIYRMLVSLNHRSKDSLGFSMDQRSYLVPKLLKELKEPLDGLLELPALLLLTEIFKNTSLTSLELRFLNDEDLLFLFALSEHSRLHNESFSYAVNLFLLYIHHQTLDTCPDSSDPFSGQDDFCRFRKKLISKTEDPFCDSAATHDFAGLVRCSPVLRFLQNNFHSAKTFGEDLVFMLNRESKKCIFRISVLESFSNICLILDFFTDLFNHPLTSEYLYTNDLSVLVDILIRELYDLDDSLDELRYSFLCTLSSLMMFSQYRKAPHKLDEIHRLLKHIVQTQSDTLSEVSSQFFSQASKLLESWAH</sequence>
<evidence type="ECO:0000313" key="2">
    <source>
        <dbReference type="Proteomes" id="UP001165960"/>
    </source>
</evidence>
<accession>A0ACC2SSD3</accession>
<evidence type="ECO:0000313" key="1">
    <source>
        <dbReference type="EMBL" id="KAJ9065288.1"/>
    </source>
</evidence>
<gene>
    <name evidence="1" type="primary">LDB17</name>
    <name evidence="1" type="ORF">DSO57_1021348</name>
</gene>
<dbReference type="EMBL" id="QTSX02004363">
    <property type="protein sequence ID" value="KAJ9065288.1"/>
    <property type="molecule type" value="Genomic_DNA"/>
</dbReference>